<keyword evidence="3" id="KW-0804">Transcription</keyword>
<dbReference type="AlphaFoldDB" id="A0A1H8AMB2"/>
<dbReference type="InterPro" id="IPR000524">
    <property type="entry name" value="Tscrpt_reg_HTH_GntR"/>
</dbReference>
<dbReference type="GO" id="GO:0003700">
    <property type="term" value="F:DNA-binding transcription factor activity"/>
    <property type="evidence" value="ECO:0007669"/>
    <property type="project" value="InterPro"/>
</dbReference>
<dbReference type="STRING" id="1036779.SAMN04515666_12035"/>
<keyword evidence="2 5" id="KW-0238">DNA-binding</keyword>
<evidence type="ECO:0000256" key="3">
    <source>
        <dbReference type="ARBA" id="ARBA00023163"/>
    </source>
</evidence>
<dbReference type="PROSITE" id="PS50949">
    <property type="entry name" value="HTH_GNTR"/>
    <property type="match status" value="1"/>
</dbReference>
<protein>
    <submittedName>
        <fullName evidence="5">DNA-binding transcriptional regulator, GntR family</fullName>
    </submittedName>
</protein>
<dbReference type="Pfam" id="PF00392">
    <property type="entry name" value="GntR"/>
    <property type="match status" value="1"/>
</dbReference>
<organism evidence="5 6">
    <name type="scientific">Bosea lupini</name>
    <dbReference type="NCBI Taxonomy" id="1036779"/>
    <lineage>
        <taxon>Bacteria</taxon>
        <taxon>Pseudomonadati</taxon>
        <taxon>Pseudomonadota</taxon>
        <taxon>Alphaproteobacteria</taxon>
        <taxon>Hyphomicrobiales</taxon>
        <taxon>Boseaceae</taxon>
        <taxon>Bosea</taxon>
    </lineage>
</organism>
<dbReference type="Proteomes" id="UP000199664">
    <property type="component" value="Unassembled WGS sequence"/>
</dbReference>
<evidence type="ECO:0000259" key="4">
    <source>
        <dbReference type="PROSITE" id="PS50949"/>
    </source>
</evidence>
<dbReference type="CDD" id="cd07377">
    <property type="entry name" value="WHTH_GntR"/>
    <property type="match status" value="1"/>
</dbReference>
<dbReference type="GO" id="GO:0003677">
    <property type="term" value="F:DNA binding"/>
    <property type="evidence" value="ECO:0007669"/>
    <property type="project" value="UniProtKB-KW"/>
</dbReference>
<dbReference type="Pfam" id="PF07729">
    <property type="entry name" value="FCD"/>
    <property type="match status" value="1"/>
</dbReference>
<keyword evidence="6" id="KW-1185">Reference proteome</keyword>
<dbReference type="EMBL" id="FOAN01000020">
    <property type="protein sequence ID" value="SEM71791.1"/>
    <property type="molecule type" value="Genomic_DNA"/>
</dbReference>
<evidence type="ECO:0000256" key="2">
    <source>
        <dbReference type="ARBA" id="ARBA00023125"/>
    </source>
</evidence>
<evidence type="ECO:0000313" key="5">
    <source>
        <dbReference type="EMBL" id="SEM71791.1"/>
    </source>
</evidence>
<feature type="domain" description="HTH gntR-type" evidence="4">
    <location>
        <begin position="13"/>
        <end position="80"/>
    </location>
</feature>
<sequence length="239" mass="26283">MRMAERNGDATGDDIVERICDTLAEAIAEGALRPGMKLPEDVVGGHFGVSRTVVRGAIAVLQRDRLVERKRNRGAFVAEPGIDEARALLEARRSLEMLMLDHAFERASAEQLEALRALTIEEDRIHAAPDDAAKEKLSGRFHVELAKLAGNPVLLEALEKVLARISLVNAMYRRDHGDQCGANHHRDIIEAVAAGDQPAARRLMSQHLDDLEHRLILDEAQGDSHSLTSVLERFSARAG</sequence>
<dbReference type="InterPro" id="IPR036388">
    <property type="entry name" value="WH-like_DNA-bd_sf"/>
</dbReference>
<dbReference type="InterPro" id="IPR008920">
    <property type="entry name" value="TF_FadR/GntR_C"/>
</dbReference>
<keyword evidence="1" id="KW-0805">Transcription regulation</keyword>
<dbReference type="PANTHER" id="PTHR43537">
    <property type="entry name" value="TRANSCRIPTIONAL REGULATOR, GNTR FAMILY"/>
    <property type="match status" value="1"/>
</dbReference>
<dbReference type="SUPFAM" id="SSF48008">
    <property type="entry name" value="GntR ligand-binding domain-like"/>
    <property type="match status" value="1"/>
</dbReference>
<dbReference type="PANTHER" id="PTHR43537:SF53">
    <property type="entry name" value="HTH-TYPE TRANSCRIPTIONAL REPRESSOR NANR"/>
    <property type="match status" value="1"/>
</dbReference>
<dbReference type="Gene3D" id="1.20.120.530">
    <property type="entry name" value="GntR ligand-binding domain-like"/>
    <property type="match status" value="1"/>
</dbReference>
<dbReference type="SUPFAM" id="SSF46785">
    <property type="entry name" value="Winged helix' DNA-binding domain"/>
    <property type="match status" value="1"/>
</dbReference>
<proteinExistence type="predicted"/>
<dbReference type="Gene3D" id="1.10.10.10">
    <property type="entry name" value="Winged helix-like DNA-binding domain superfamily/Winged helix DNA-binding domain"/>
    <property type="match status" value="1"/>
</dbReference>
<accession>A0A1H8AMB2</accession>
<name>A0A1H8AMB2_9HYPH</name>
<reference evidence="6" key="1">
    <citation type="submission" date="2016-10" db="EMBL/GenBank/DDBJ databases">
        <authorList>
            <person name="Varghese N."/>
            <person name="Submissions S."/>
        </authorList>
    </citation>
    <scope>NUCLEOTIDE SEQUENCE [LARGE SCALE GENOMIC DNA]</scope>
    <source>
        <strain evidence="6">LMG 26383,CCUG 61248,R- 45681</strain>
    </source>
</reference>
<dbReference type="InterPro" id="IPR011711">
    <property type="entry name" value="GntR_C"/>
</dbReference>
<dbReference type="SMART" id="SM00895">
    <property type="entry name" value="FCD"/>
    <property type="match status" value="1"/>
</dbReference>
<evidence type="ECO:0000313" key="6">
    <source>
        <dbReference type="Proteomes" id="UP000199664"/>
    </source>
</evidence>
<gene>
    <name evidence="5" type="ORF">SAMN04515666_12035</name>
</gene>
<dbReference type="InterPro" id="IPR036390">
    <property type="entry name" value="WH_DNA-bd_sf"/>
</dbReference>
<evidence type="ECO:0000256" key="1">
    <source>
        <dbReference type="ARBA" id="ARBA00023015"/>
    </source>
</evidence>
<dbReference type="OrthoDB" id="9806293at2"/>
<dbReference type="SMART" id="SM00345">
    <property type="entry name" value="HTH_GNTR"/>
    <property type="match status" value="1"/>
</dbReference>